<protein>
    <submittedName>
        <fullName evidence="1">Uncharacterized protein MANES_04G078800</fullName>
    </submittedName>
</protein>
<accession>A0A2P2L7E6</accession>
<proteinExistence type="predicted"/>
<dbReference type="EMBL" id="GGEC01033406">
    <property type="protein sequence ID" value="MBX13890.1"/>
    <property type="molecule type" value="Transcribed_RNA"/>
</dbReference>
<dbReference type="AlphaFoldDB" id="A0A2P2L7E6"/>
<organism evidence="1">
    <name type="scientific">Rhizophora mucronata</name>
    <name type="common">Asiatic mangrove</name>
    <dbReference type="NCBI Taxonomy" id="61149"/>
    <lineage>
        <taxon>Eukaryota</taxon>
        <taxon>Viridiplantae</taxon>
        <taxon>Streptophyta</taxon>
        <taxon>Embryophyta</taxon>
        <taxon>Tracheophyta</taxon>
        <taxon>Spermatophyta</taxon>
        <taxon>Magnoliopsida</taxon>
        <taxon>eudicotyledons</taxon>
        <taxon>Gunneridae</taxon>
        <taxon>Pentapetalae</taxon>
        <taxon>rosids</taxon>
        <taxon>fabids</taxon>
        <taxon>Malpighiales</taxon>
        <taxon>Rhizophoraceae</taxon>
        <taxon>Rhizophora</taxon>
    </lineage>
</organism>
<evidence type="ECO:0000313" key="1">
    <source>
        <dbReference type="EMBL" id="MBX13890.1"/>
    </source>
</evidence>
<name>A0A2P2L7E6_RHIMU</name>
<sequence>MSLTVASFAIIASSSCEDKSKESPVDNLPILKLSSFKRLGVENPCRKPTPYRSKTGIGILRSWKATSDTRNTSPMHAPLAWKILIEFPRKKELFFSSGANTIIIFYDEGPISCFRTELIMHISMD</sequence>
<reference evidence="1" key="1">
    <citation type="submission" date="2018-02" db="EMBL/GenBank/DDBJ databases">
        <title>Rhizophora mucronata_Transcriptome.</title>
        <authorList>
            <person name="Meera S.P."/>
            <person name="Sreeshan A."/>
            <person name="Augustine A."/>
        </authorList>
    </citation>
    <scope>NUCLEOTIDE SEQUENCE</scope>
    <source>
        <tissue evidence="1">Leaf</tissue>
    </source>
</reference>